<organism evidence="2 3">
    <name type="scientific">Roseburia inulinivorans</name>
    <dbReference type="NCBI Taxonomy" id="360807"/>
    <lineage>
        <taxon>Bacteria</taxon>
        <taxon>Bacillati</taxon>
        <taxon>Bacillota</taxon>
        <taxon>Clostridia</taxon>
        <taxon>Lachnospirales</taxon>
        <taxon>Lachnospiraceae</taxon>
        <taxon>Roseburia</taxon>
    </lineage>
</organism>
<dbReference type="InterPro" id="IPR029069">
    <property type="entry name" value="HotDog_dom_sf"/>
</dbReference>
<dbReference type="AlphaFoldDB" id="A0A414QJZ9"/>
<reference evidence="3 4" key="1">
    <citation type="submission" date="2018-08" db="EMBL/GenBank/DDBJ databases">
        <title>A genome reference for cultivated species of the human gut microbiota.</title>
        <authorList>
            <person name="Zou Y."/>
            <person name="Xue W."/>
            <person name="Luo G."/>
        </authorList>
    </citation>
    <scope>NUCLEOTIDE SEQUENCE [LARGE SCALE GENOMIC DNA]</scope>
    <source>
        <strain evidence="1 4">AF24-4</strain>
        <strain evidence="2 3">AM23-23AC</strain>
    </source>
</reference>
<dbReference type="Proteomes" id="UP000285820">
    <property type="component" value="Unassembled WGS sequence"/>
</dbReference>
<evidence type="ECO:0000313" key="3">
    <source>
        <dbReference type="Proteomes" id="UP000283701"/>
    </source>
</evidence>
<evidence type="ECO:0000313" key="1">
    <source>
        <dbReference type="EMBL" id="RGR66976.1"/>
    </source>
</evidence>
<dbReference type="Proteomes" id="UP000283701">
    <property type="component" value="Unassembled WGS sequence"/>
</dbReference>
<dbReference type="EMBL" id="QRHP01000032">
    <property type="protein sequence ID" value="RHF81106.1"/>
    <property type="molecule type" value="Genomic_DNA"/>
</dbReference>
<evidence type="ECO:0000313" key="2">
    <source>
        <dbReference type="EMBL" id="RHF81106.1"/>
    </source>
</evidence>
<gene>
    <name evidence="2" type="ORF">DW654_16535</name>
    <name evidence="1" type="ORF">DWY29_11490</name>
</gene>
<dbReference type="EMBL" id="QRUN01000017">
    <property type="protein sequence ID" value="RGR66976.1"/>
    <property type="molecule type" value="Genomic_DNA"/>
</dbReference>
<protein>
    <submittedName>
        <fullName evidence="2">Uncharacterized protein</fullName>
    </submittedName>
</protein>
<accession>A0A414QJZ9</accession>
<dbReference type="SUPFAM" id="SSF54637">
    <property type="entry name" value="Thioesterase/thiol ester dehydrase-isomerase"/>
    <property type="match status" value="1"/>
</dbReference>
<evidence type="ECO:0000313" key="4">
    <source>
        <dbReference type="Proteomes" id="UP000285820"/>
    </source>
</evidence>
<sequence length="60" mass="6718">MAADYLPEGFAIYQMRAEYKRQALLGDVFYPAVKVEEKNVTVALSAEDGKPYAIVEFTAK</sequence>
<proteinExistence type="predicted"/>
<comment type="caution">
    <text evidence="2">The sequence shown here is derived from an EMBL/GenBank/DDBJ whole genome shotgun (WGS) entry which is preliminary data.</text>
</comment>
<name>A0A414QJZ9_9FIRM</name>